<keyword evidence="2" id="KW-0540">Nuclease</keyword>
<dbReference type="EMBL" id="KJ434027">
    <property type="protein sequence ID" value="AHX83035.1"/>
    <property type="molecule type" value="Genomic_DNA"/>
</dbReference>
<protein>
    <submittedName>
        <fullName evidence="2">LAGLIDADG endonuclease</fullName>
    </submittedName>
</protein>
<dbReference type="GO" id="GO:0005739">
    <property type="term" value="C:mitochondrion"/>
    <property type="evidence" value="ECO:0007669"/>
    <property type="project" value="UniProtKB-ARBA"/>
</dbReference>
<dbReference type="InterPro" id="IPR004860">
    <property type="entry name" value="LAGLIDADG_dom"/>
</dbReference>
<feature type="domain" description="Homing endonuclease LAGLIDADG" evidence="1">
    <location>
        <begin position="123"/>
        <end position="219"/>
    </location>
</feature>
<dbReference type="GeneID" id="20498038"/>
<dbReference type="PANTHER" id="PTHR36181:SF4">
    <property type="entry name" value="LAGLIDADG ENDONUCLEASE"/>
    <property type="match status" value="1"/>
</dbReference>
<geneLocation type="mitochondrion" evidence="2"/>
<dbReference type="InterPro" id="IPR051289">
    <property type="entry name" value="LAGLIDADG_Endonuclease"/>
</dbReference>
<dbReference type="RefSeq" id="YP_009072395.1">
    <property type="nucleotide sequence ID" value="NC_025200.1"/>
</dbReference>
<keyword evidence="2" id="KW-0496">Mitochondrion</keyword>
<name>A0A088CB17_9HELO</name>
<sequence length="404" mass="46219">MDHLNIKSRNLLLAHKDISCRLDRQKRYYSSTGGAIQPLSYEKGSLCSSFAGSEENFHLWFVGFSDAESSVSINPILKKDKVRISSFSFMFKVALPSYPKHVRYASSTSNAFTPISLHPLWVTGFVDAEGSFIIGVRKQKGCTGYRATALLTIHLHIKDLHLLYKIQSFFKVGRVHESKTSASFTVERFEDVINVIVPHFKKYPLESAKSIDFYLWSKCVEIMANKEHLVLSGLKRLVRFKSALNKGLPEYLSNNPCFSDIMERPVFKVSAEPLNPYWISGFSEGDASFYVTISEKSNQVRMFYAIKLNNRETPLVFKIQEFFKGKGYIVHDKNNMVQYSIVSIKVINETVIPTFDTYRFSGNKLSNYLVWKEILGMLNSKAHLTAEGLDKIRDFKSTLNIWKD</sequence>
<organism evidence="2">
    <name type="scientific">Sclerotinia borealis</name>
    <dbReference type="NCBI Taxonomy" id="77105"/>
    <lineage>
        <taxon>Eukaryota</taxon>
        <taxon>Fungi</taxon>
        <taxon>Dikarya</taxon>
        <taxon>Ascomycota</taxon>
        <taxon>Pezizomycotina</taxon>
        <taxon>Leotiomycetes</taxon>
        <taxon>Helotiales</taxon>
        <taxon>Sclerotiniaceae</taxon>
        <taxon>Sclerotinia</taxon>
    </lineage>
</organism>
<dbReference type="AlphaFoldDB" id="A0A088CB17"/>
<dbReference type="Gene3D" id="3.10.28.10">
    <property type="entry name" value="Homing endonucleases"/>
    <property type="match status" value="2"/>
</dbReference>
<gene>
    <name evidence="2" type="ORF">SBORM_0077</name>
</gene>
<dbReference type="PANTHER" id="PTHR36181">
    <property type="entry name" value="INTRON-ENCODED ENDONUCLEASE AI3-RELATED"/>
    <property type="match status" value="1"/>
</dbReference>
<feature type="domain" description="Homing endonuclease LAGLIDADG" evidence="1">
    <location>
        <begin position="279"/>
        <end position="374"/>
    </location>
</feature>
<dbReference type="GO" id="GO:0004519">
    <property type="term" value="F:endonuclease activity"/>
    <property type="evidence" value="ECO:0007669"/>
    <property type="project" value="UniProtKB-KW"/>
</dbReference>
<keyword evidence="2" id="KW-0255">Endonuclease</keyword>
<reference evidence="2" key="1">
    <citation type="journal article" date="2014" name="PLoS ONE">
        <title>The 203 kbp Mitochondrial Genome of the Phytopathogenic Fungus Sclerotinia borealis Reveals Multiple Invasions of Introns and Genomic Duplications.</title>
        <authorList>
            <person name="Mardanov A.V."/>
            <person name="Beletsky A.V."/>
            <person name="Kadnikov V.V."/>
            <person name="Ignatov A.N."/>
            <person name="Ravin N.V."/>
        </authorList>
    </citation>
    <scope>NUCLEOTIDE SEQUENCE</scope>
    <source>
        <strain evidence="2">F-4128</strain>
    </source>
</reference>
<dbReference type="SUPFAM" id="SSF55608">
    <property type="entry name" value="Homing endonucleases"/>
    <property type="match status" value="2"/>
</dbReference>
<keyword evidence="2" id="KW-0378">Hydrolase</keyword>
<evidence type="ECO:0000259" key="1">
    <source>
        <dbReference type="Pfam" id="PF00961"/>
    </source>
</evidence>
<proteinExistence type="predicted"/>
<accession>A0A088CB17</accession>
<evidence type="ECO:0000313" key="2">
    <source>
        <dbReference type="EMBL" id="AHX83035.1"/>
    </source>
</evidence>
<dbReference type="Pfam" id="PF00961">
    <property type="entry name" value="LAGLIDADG_1"/>
    <property type="match status" value="2"/>
</dbReference>
<dbReference type="InterPro" id="IPR027434">
    <property type="entry name" value="Homing_endonucl"/>
</dbReference>